<proteinExistence type="predicted"/>
<sequence>MADNIVKHQAYLQQQWLDGYAHTIKHVERRKAAFNKHILARSPRVVMFLPGQLVQVYGSDMRYTMASIWKLIPMWSCPQWVVSRDRNSYTLETTGSREIDHL</sequence>
<reference evidence="1 2" key="1">
    <citation type="journal article" date="2016" name="Mol. Biol. Evol.">
        <title>Comparative Genomics of Early-Diverging Mushroom-Forming Fungi Provides Insights into the Origins of Lignocellulose Decay Capabilities.</title>
        <authorList>
            <person name="Nagy L.G."/>
            <person name="Riley R."/>
            <person name="Tritt A."/>
            <person name="Adam C."/>
            <person name="Daum C."/>
            <person name="Floudas D."/>
            <person name="Sun H."/>
            <person name="Yadav J.S."/>
            <person name="Pangilinan J."/>
            <person name="Larsson K.H."/>
            <person name="Matsuura K."/>
            <person name="Barry K."/>
            <person name="Labutti K."/>
            <person name="Kuo R."/>
            <person name="Ohm R.A."/>
            <person name="Bhattacharya S.S."/>
            <person name="Shirouzu T."/>
            <person name="Yoshinaga Y."/>
            <person name="Martin F.M."/>
            <person name="Grigoriev I.V."/>
            <person name="Hibbett D.S."/>
        </authorList>
    </citation>
    <scope>NUCLEOTIDE SEQUENCE [LARGE SCALE GENOMIC DNA]</scope>
    <source>
        <strain evidence="1 2">CBS 109695</strain>
    </source>
</reference>
<dbReference type="AlphaFoldDB" id="A0A165Y039"/>
<dbReference type="EMBL" id="KV417708">
    <property type="protein sequence ID" value="KZP09070.1"/>
    <property type="molecule type" value="Genomic_DNA"/>
</dbReference>
<keyword evidence="2" id="KW-1185">Reference proteome</keyword>
<dbReference type="Proteomes" id="UP000076532">
    <property type="component" value="Unassembled WGS sequence"/>
</dbReference>
<gene>
    <name evidence="1" type="ORF">FIBSPDRAFT_760481</name>
</gene>
<evidence type="ECO:0000313" key="1">
    <source>
        <dbReference type="EMBL" id="KZP09070.1"/>
    </source>
</evidence>
<organism evidence="1 2">
    <name type="scientific">Athelia psychrophila</name>
    <dbReference type="NCBI Taxonomy" id="1759441"/>
    <lineage>
        <taxon>Eukaryota</taxon>
        <taxon>Fungi</taxon>
        <taxon>Dikarya</taxon>
        <taxon>Basidiomycota</taxon>
        <taxon>Agaricomycotina</taxon>
        <taxon>Agaricomycetes</taxon>
        <taxon>Agaricomycetidae</taxon>
        <taxon>Atheliales</taxon>
        <taxon>Atheliaceae</taxon>
        <taxon>Athelia</taxon>
    </lineage>
</organism>
<name>A0A165Y039_9AGAM</name>
<accession>A0A165Y039</accession>
<evidence type="ECO:0000313" key="2">
    <source>
        <dbReference type="Proteomes" id="UP000076532"/>
    </source>
</evidence>
<dbReference type="OrthoDB" id="3237746at2759"/>
<protein>
    <submittedName>
        <fullName evidence="1">Uncharacterized protein</fullName>
    </submittedName>
</protein>